<dbReference type="SUPFAM" id="SSF57903">
    <property type="entry name" value="FYVE/PHD zinc finger"/>
    <property type="match status" value="1"/>
</dbReference>
<evidence type="ECO:0000256" key="7">
    <source>
        <dbReference type="ARBA" id="ARBA00022723"/>
    </source>
</evidence>
<dbReference type="SMART" id="SM00249">
    <property type="entry name" value="PHD"/>
    <property type="match status" value="1"/>
</dbReference>
<dbReference type="PROSITE" id="PS50016">
    <property type="entry name" value="ZF_PHD_2"/>
    <property type="match status" value="1"/>
</dbReference>
<evidence type="ECO:0000256" key="11">
    <source>
        <dbReference type="ARBA" id="ARBA00022833"/>
    </source>
</evidence>
<evidence type="ECO:0000259" key="23">
    <source>
        <dbReference type="PROSITE" id="PS50089"/>
    </source>
</evidence>
<keyword evidence="15" id="KW-0238">DNA-binding</keyword>
<organism evidence="25 26">
    <name type="scientific">Alosa alosa</name>
    <name type="common">allis shad</name>
    <dbReference type="NCBI Taxonomy" id="278164"/>
    <lineage>
        <taxon>Eukaryota</taxon>
        <taxon>Metazoa</taxon>
        <taxon>Chordata</taxon>
        <taxon>Craniata</taxon>
        <taxon>Vertebrata</taxon>
        <taxon>Euteleostomi</taxon>
        <taxon>Actinopterygii</taxon>
        <taxon>Neopterygii</taxon>
        <taxon>Teleostei</taxon>
        <taxon>Clupei</taxon>
        <taxon>Clupeiformes</taxon>
        <taxon>Clupeoidei</taxon>
        <taxon>Clupeidae</taxon>
        <taxon>Alosa</taxon>
    </lineage>
</organism>
<feature type="domain" description="B box-type" evidence="24">
    <location>
        <begin position="188"/>
        <end position="229"/>
    </location>
</feature>
<keyword evidence="26" id="KW-1185">Reference proteome</keyword>
<dbReference type="PANTHER" id="PTHR45915:SF4">
    <property type="entry name" value="TRANSCRIPTION INTERMEDIARY FACTOR 1-ALPHA"/>
    <property type="match status" value="1"/>
</dbReference>
<keyword evidence="9 18" id="KW-0863">Zinc-finger</keyword>
<dbReference type="EC" id="2.3.2.27" evidence="4"/>
<evidence type="ECO:0000256" key="1">
    <source>
        <dbReference type="ARBA" id="ARBA00000900"/>
    </source>
</evidence>
<dbReference type="Gene3D" id="3.30.160.60">
    <property type="entry name" value="Classic Zinc Finger"/>
    <property type="match status" value="1"/>
</dbReference>
<comment type="catalytic activity">
    <reaction evidence="1">
        <text>S-ubiquitinyl-[E2 ubiquitin-conjugating enzyme]-L-cysteine + [acceptor protein]-L-lysine = [E2 ubiquitin-conjugating enzyme]-L-cysteine + N(6)-ubiquitinyl-[acceptor protein]-L-lysine.</text>
        <dbReference type="EC" id="2.3.2.27"/>
    </reaction>
</comment>
<evidence type="ECO:0000256" key="12">
    <source>
        <dbReference type="ARBA" id="ARBA00023015"/>
    </source>
</evidence>
<evidence type="ECO:0000256" key="14">
    <source>
        <dbReference type="ARBA" id="ARBA00023117"/>
    </source>
</evidence>
<dbReference type="InterPro" id="IPR019786">
    <property type="entry name" value="Zinc_finger_PHD-type_CS"/>
</dbReference>
<dbReference type="InterPro" id="IPR001487">
    <property type="entry name" value="Bromodomain"/>
</dbReference>
<dbReference type="PANTHER" id="PTHR45915">
    <property type="entry name" value="TRANSCRIPTION INTERMEDIARY FACTOR"/>
    <property type="match status" value="1"/>
</dbReference>
<dbReference type="SUPFAM" id="SSF57850">
    <property type="entry name" value="RING/U-box"/>
    <property type="match status" value="1"/>
</dbReference>
<dbReference type="GO" id="GO:0000785">
    <property type="term" value="C:chromatin"/>
    <property type="evidence" value="ECO:0007669"/>
    <property type="project" value="TreeGrafter"/>
</dbReference>
<reference evidence="25" key="1">
    <citation type="submission" date="2020-10" db="EMBL/GenBank/DDBJ databases">
        <title>Chromosome-scale genome assembly of the Allis shad, Alosa alosa.</title>
        <authorList>
            <person name="Margot Z."/>
            <person name="Christophe K."/>
            <person name="Cabau C."/>
            <person name="Louis A."/>
            <person name="Berthelot C."/>
            <person name="Parey E."/>
            <person name="Roest Crollius H."/>
            <person name="Montfort J."/>
            <person name="Robinson-Rechavi M."/>
            <person name="Bucao C."/>
            <person name="Bouchez O."/>
            <person name="Gislard M."/>
            <person name="Lluch J."/>
            <person name="Milhes M."/>
            <person name="Lampietro C."/>
            <person name="Lopez Roques C."/>
            <person name="Donnadieu C."/>
            <person name="Braasch I."/>
            <person name="Desvignes T."/>
            <person name="Postlethwait J."/>
            <person name="Bobe J."/>
            <person name="Guiguen Y."/>
        </authorList>
    </citation>
    <scope>NUCLEOTIDE SEQUENCE</scope>
    <source>
        <strain evidence="25">M-15738</strain>
        <tissue evidence="25">Blood</tissue>
    </source>
</reference>
<evidence type="ECO:0000256" key="4">
    <source>
        <dbReference type="ARBA" id="ARBA00012483"/>
    </source>
</evidence>
<keyword evidence="8" id="KW-0677">Repeat</keyword>
<dbReference type="InterPro" id="IPR019787">
    <property type="entry name" value="Znf_PHD-finger"/>
</dbReference>
<dbReference type="InterPro" id="IPR001841">
    <property type="entry name" value="Znf_RING"/>
</dbReference>
<gene>
    <name evidence="25" type="ORF">AALO_G00158650</name>
</gene>
<dbReference type="CDD" id="cd15541">
    <property type="entry name" value="PHD_TIF1_like"/>
    <property type="match status" value="1"/>
</dbReference>
<evidence type="ECO:0000256" key="3">
    <source>
        <dbReference type="ARBA" id="ARBA00004906"/>
    </source>
</evidence>
<dbReference type="PROSITE" id="PS00518">
    <property type="entry name" value="ZF_RING_1"/>
    <property type="match status" value="1"/>
</dbReference>
<dbReference type="PROSITE" id="PS01359">
    <property type="entry name" value="ZF_PHD_1"/>
    <property type="match status" value="1"/>
</dbReference>
<evidence type="ECO:0000259" key="24">
    <source>
        <dbReference type="PROSITE" id="PS50119"/>
    </source>
</evidence>
<evidence type="ECO:0000256" key="6">
    <source>
        <dbReference type="ARBA" id="ARBA00022679"/>
    </source>
</evidence>
<dbReference type="SUPFAM" id="SSF57845">
    <property type="entry name" value="B-box zinc-binding domain"/>
    <property type="match status" value="1"/>
</dbReference>
<evidence type="ECO:0000256" key="2">
    <source>
        <dbReference type="ARBA" id="ARBA00004123"/>
    </source>
</evidence>
<keyword evidence="11" id="KW-0862">Zinc</keyword>
<accession>A0AAV6GK35</accession>
<dbReference type="Gene3D" id="1.20.920.10">
    <property type="entry name" value="Bromodomain-like"/>
    <property type="match status" value="1"/>
</dbReference>
<feature type="domain" description="PHD-type" evidence="22">
    <location>
        <begin position="813"/>
        <end position="860"/>
    </location>
</feature>
<comment type="caution">
    <text evidence="25">The sequence shown here is derived from an EMBL/GenBank/DDBJ whole genome shotgun (WGS) entry which is preliminary data.</text>
</comment>
<dbReference type="PROSITE" id="PS50014">
    <property type="entry name" value="BROMODOMAIN_2"/>
    <property type="match status" value="1"/>
</dbReference>
<dbReference type="Pfam" id="PF00643">
    <property type="entry name" value="zf-B_box"/>
    <property type="match status" value="1"/>
</dbReference>
<dbReference type="FunFam" id="3.30.40.10:FF:000123">
    <property type="entry name" value="E3 ubiquitin-protein ligase TRIM33"/>
    <property type="match status" value="1"/>
</dbReference>
<evidence type="ECO:0000256" key="19">
    <source>
        <dbReference type="PROSITE-ProRule" id="PRU00035"/>
    </source>
</evidence>
<dbReference type="Pfam" id="PF00439">
    <property type="entry name" value="Bromodomain"/>
    <property type="match status" value="1"/>
</dbReference>
<evidence type="ECO:0000259" key="22">
    <source>
        <dbReference type="PROSITE" id="PS50016"/>
    </source>
</evidence>
<evidence type="ECO:0000313" key="26">
    <source>
        <dbReference type="Proteomes" id="UP000823561"/>
    </source>
</evidence>
<keyword evidence="14 19" id="KW-0103">Bromodomain</keyword>
<sequence>MHESFERKETVDVALMENEAEGVSVRKETGKLLCTLSYLEICAECKQPFHNREAMLLPCLHSLCKACVPLPWRSLVTSDQRGASPANEGTKPLNVIRCPVCRQECMDVDVMENFFVRDCVEMPSSTVDKPSQLCLSCDDNTVASGFCEECVEFLCVTCIDAHQRVKFTKDHHIRQQEELSQRRGVSTPKPVFCDVHKQEPLKLFCETCDRPTCRDCQLLKHKDHNYQFLEDAYSNHRRNMEDMVFQLQEKRKCIEEVSNLINNGLAQADENYTTVHNEIKSSMCSLILEINKKGKMLLNQLESLTKDHRNSLKKQQQDVSSLSRHLDHVITFTKWATGSNGGTALLQCKRLILFQIRNLLRTKCSTTFVPQSIVHFQGKSGYWASNVELGSLVVENIPGLQLNGFQGLCPATHPGQGSPASLPPGPSQQPQTWHSTLAQLQMQVERLAPQQPSPAAPPPHWAWCQSVPLPRPPSTRPQRGFEGPQGFHPLAHQGRGFMLPQHHQFRPSSAMTSPGSPNQNLRGVVMSPGCSPRHMDVIQTRSTLLYSHCPPLASHDQLSSPFPLHQRNDMGFSSPLPRPTLPQTTFIPGSGAPPSYQHHCKSPHAQPDRETKVSVGPCSSVAKRRRRSSPGPVIIIKDEPEELDDMRYMQRTLRPSLPDSTGDQGQTPQDVHRDGSHHNTGVQTVVSQHRAPDWPLVVQHGTKAETSQVPQQGMTDQSSVSLQNSEKQTLTSQQGPEGQSSLHADAEQTQATESSSGPLPSSDSSSNDSTQSPLQSAEAQSKGHGQRASTPPAPSGKHEAVQTPESTEDRGTEDWCSVCQTGGELLCCDKCSKVYHSSCHIPELLKAPRGQWFCSLCRDIYKPEMAYDSEILTETTTETETTAMMEPVDRRKCQRLLLLIYCSELSAEFRRSLPLTFEHQQCDTDKPPVQLSVVKSKLESQQSSCYCKPAEFVSDVRIVFRNSFNFYETDSNVKVAAANLEKLFEEQLKSMFLEITFL</sequence>
<evidence type="ECO:0000256" key="17">
    <source>
        <dbReference type="ARBA" id="ARBA00023242"/>
    </source>
</evidence>
<evidence type="ECO:0000256" key="18">
    <source>
        <dbReference type="PROSITE-ProRule" id="PRU00024"/>
    </source>
</evidence>
<protein>
    <recommendedName>
        <fullName evidence="4">RING-type E3 ubiquitin transferase</fullName>
        <ecNumber evidence="4">2.3.2.27</ecNumber>
    </recommendedName>
</protein>
<dbReference type="PROSITE" id="PS50089">
    <property type="entry name" value="ZF_RING_2"/>
    <property type="match status" value="1"/>
</dbReference>
<dbReference type="SMART" id="SM00502">
    <property type="entry name" value="BBC"/>
    <property type="match status" value="1"/>
</dbReference>
<dbReference type="SMART" id="SM00336">
    <property type="entry name" value="BBOX"/>
    <property type="match status" value="2"/>
</dbReference>
<evidence type="ECO:0000256" key="5">
    <source>
        <dbReference type="ARBA" id="ARBA00022491"/>
    </source>
</evidence>
<comment type="pathway">
    <text evidence="3">Protein modification; protein ubiquitination.</text>
</comment>
<dbReference type="Gene3D" id="3.30.40.10">
    <property type="entry name" value="Zinc/RING finger domain, C3HC4 (zinc finger)"/>
    <property type="match status" value="2"/>
</dbReference>
<dbReference type="InterPro" id="IPR047058">
    <property type="entry name" value="TIF1b_Bbox2_Znf"/>
</dbReference>
<dbReference type="CDD" id="cd19829">
    <property type="entry name" value="Bbox2_TIF1b_C-VI"/>
    <property type="match status" value="1"/>
</dbReference>
<keyword evidence="7" id="KW-0479">Metal-binding</keyword>
<feature type="domain" description="B box-type" evidence="24">
    <location>
        <begin position="129"/>
        <end position="176"/>
    </location>
</feature>
<evidence type="ECO:0000256" key="20">
    <source>
        <dbReference type="SAM" id="MobiDB-lite"/>
    </source>
</evidence>
<feature type="compositionally biased region" description="Polar residues" evidence="20">
    <location>
        <begin position="704"/>
        <end position="753"/>
    </location>
</feature>
<keyword evidence="17" id="KW-0539">Nucleus</keyword>
<evidence type="ECO:0000259" key="21">
    <source>
        <dbReference type="PROSITE" id="PS50014"/>
    </source>
</evidence>
<feature type="compositionally biased region" description="Low complexity" evidence="20">
    <location>
        <begin position="754"/>
        <end position="776"/>
    </location>
</feature>
<evidence type="ECO:0000256" key="15">
    <source>
        <dbReference type="ARBA" id="ARBA00023125"/>
    </source>
</evidence>
<dbReference type="EMBL" id="JADWDJ010000011">
    <property type="protein sequence ID" value="KAG5274055.1"/>
    <property type="molecule type" value="Genomic_DNA"/>
</dbReference>
<proteinExistence type="predicted"/>
<name>A0AAV6GK35_9TELE</name>
<keyword evidence="16" id="KW-0804">Transcription</keyword>
<evidence type="ECO:0000256" key="10">
    <source>
        <dbReference type="ARBA" id="ARBA00022786"/>
    </source>
</evidence>
<evidence type="ECO:0000256" key="16">
    <source>
        <dbReference type="ARBA" id="ARBA00023163"/>
    </source>
</evidence>
<dbReference type="FunFam" id="3.30.160.60:FF:000074">
    <property type="entry name" value="Tripartite motif containing 66"/>
    <property type="match status" value="1"/>
</dbReference>
<dbReference type="InterPro" id="IPR036427">
    <property type="entry name" value="Bromodomain-like_sf"/>
</dbReference>
<keyword evidence="13" id="KW-0175">Coiled coil</keyword>
<dbReference type="GO" id="GO:0003677">
    <property type="term" value="F:DNA binding"/>
    <property type="evidence" value="ECO:0007669"/>
    <property type="project" value="UniProtKB-KW"/>
</dbReference>
<dbReference type="SMART" id="SM00184">
    <property type="entry name" value="RING"/>
    <property type="match status" value="2"/>
</dbReference>
<dbReference type="InterPro" id="IPR011011">
    <property type="entry name" value="Znf_FYVE_PHD"/>
</dbReference>
<dbReference type="Pfam" id="PF00628">
    <property type="entry name" value="PHD"/>
    <property type="match status" value="1"/>
</dbReference>
<keyword evidence="12" id="KW-0805">Transcription regulation</keyword>
<dbReference type="PROSITE" id="PS50119">
    <property type="entry name" value="ZF_BBOX"/>
    <property type="match status" value="2"/>
</dbReference>
<feature type="compositionally biased region" description="Pro residues" evidence="20">
    <location>
        <begin position="451"/>
        <end position="460"/>
    </location>
</feature>
<dbReference type="GO" id="GO:0061630">
    <property type="term" value="F:ubiquitin protein ligase activity"/>
    <property type="evidence" value="ECO:0007669"/>
    <property type="project" value="UniProtKB-EC"/>
</dbReference>
<keyword evidence="6" id="KW-0808">Transferase</keyword>
<dbReference type="GO" id="GO:0005634">
    <property type="term" value="C:nucleus"/>
    <property type="evidence" value="ECO:0007669"/>
    <property type="project" value="UniProtKB-SubCell"/>
</dbReference>
<feature type="domain" description="Bromo" evidence="21">
    <location>
        <begin position="926"/>
        <end position="974"/>
    </location>
</feature>
<feature type="region of interest" description="Disordered" evidence="20">
    <location>
        <begin position="558"/>
        <end position="679"/>
    </location>
</feature>
<dbReference type="GO" id="GO:0008270">
    <property type="term" value="F:zinc ion binding"/>
    <property type="evidence" value="ECO:0007669"/>
    <property type="project" value="UniProtKB-KW"/>
</dbReference>
<feature type="region of interest" description="Disordered" evidence="20">
    <location>
        <begin position="408"/>
        <end position="433"/>
    </location>
</feature>
<keyword evidence="10" id="KW-0833">Ubl conjugation pathway</keyword>
<evidence type="ECO:0000313" key="25">
    <source>
        <dbReference type="EMBL" id="KAG5274055.1"/>
    </source>
</evidence>
<dbReference type="InterPro" id="IPR000315">
    <property type="entry name" value="Znf_B-box"/>
</dbReference>
<feature type="compositionally biased region" description="Polar residues" evidence="20">
    <location>
        <begin position="658"/>
        <end position="669"/>
    </location>
</feature>
<dbReference type="AlphaFoldDB" id="A0AAV6GK35"/>
<evidence type="ECO:0000256" key="13">
    <source>
        <dbReference type="ARBA" id="ARBA00023054"/>
    </source>
</evidence>
<dbReference type="InterPro" id="IPR003649">
    <property type="entry name" value="Bbox_C"/>
</dbReference>
<dbReference type="Proteomes" id="UP000823561">
    <property type="component" value="Chromosome 11"/>
</dbReference>
<evidence type="ECO:0000256" key="9">
    <source>
        <dbReference type="ARBA" id="ARBA00022771"/>
    </source>
</evidence>
<evidence type="ECO:0000256" key="8">
    <source>
        <dbReference type="ARBA" id="ARBA00022737"/>
    </source>
</evidence>
<dbReference type="InterPro" id="IPR001965">
    <property type="entry name" value="Znf_PHD"/>
</dbReference>
<dbReference type="InterPro" id="IPR017907">
    <property type="entry name" value="Znf_RING_CS"/>
</dbReference>
<comment type="subcellular location">
    <subcellularLocation>
        <location evidence="2">Nucleus</location>
    </subcellularLocation>
</comment>
<dbReference type="SMART" id="SM00297">
    <property type="entry name" value="BROMO"/>
    <property type="match status" value="1"/>
</dbReference>
<feature type="domain" description="RING-type" evidence="23">
    <location>
        <begin position="42"/>
        <end position="102"/>
    </location>
</feature>
<dbReference type="SUPFAM" id="SSF47370">
    <property type="entry name" value="Bromodomain"/>
    <property type="match status" value="1"/>
</dbReference>
<dbReference type="InterPro" id="IPR013083">
    <property type="entry name" value="Znf_RING/FYVE/PHD"/>
</dbReference>
<feature type="region of interest" description="Disordered" evidence="20">
    <location>
        <begin position="704"/>
        <end position="813"/>
    </location>
</feature>
<keyword evidence="5" id="KW-0678">Repressor</keyword>
<feature type="region of interest" description="Disordered" evidence="20">
    <location>
        <begin position="447"/>
        <end position="480"/>
    </location>
</feature>